<organism evidence="1 2">
    <name type="scientific">Mythimna loreyi</name>
    <dbReference type="NCBI Taxonomy" id="667449"/>
    <lineage>
        <taxon>Eukaryota</taxon>
        <taxon>Metazoa</taxon>
        <taxon>Ecdysozoa</taxon>
        <taxon>Arthropoda</taxon>
        <taxon>Hexapoda</taxon>
        <taxon>Insecta</taxon>
        <taxon>Pterygota</taxon>
        <taxon>Neoptera</taxon>
        <taxon>Endopterygota</taxon>
        <taxon>Lepidoptera</taxon>
        <taxon>Glossata</taxon>
        <taxon>Ditrysia</taxon>
        <taxon>Noctuoidea</taxon>
        <taxon>Noctuidae</taxon>
        <taxon>Noctuinae</taxon>
        <taxon>Hadenini</taxon>
        <taxon>Mythimna</taxon>
    </lineage>
</organism>
<keyword evidence="2" id="KW-1185">Reference proteome</keyword>
<proteinExistence type="predicted"/>
<reference evidence="1" key="1">
    <citation type="submission" date="2023-03" db="EMBL/GenBank/DDBJ databases">
        <title>Chromosome-level genomes of two armyworms, Mythimna separata and Mythimna loreyi, provide insights into the biosynthesis and reception of sex pheromones.</title>
        <authorList>
            <person name="Zhao H."/>
        </authorList>
    </citation>
    <scope>NUCLEOTIDE SEQUENCE</scope>
    <source>
        <strain evidence="1">BeijingLab</strain>
    </source>
</reference>
<evidence type="ECO:0000313" key="1">
    <source>
        <dbReference type="EMBL" id="KAJ8720890.1"/>
    </source>
</evidence>
<dbReference type="Proteomes" id="UP001231649">
    <property type="component" value="Chromosome 19"/>
</dbReference>
<protein>
    <submittedName>
        <fullName evidence="1">Uncharacterized protein</fullName>
    </submittedName>
</protein>
<gene>
    <name evidence="1" type="ORF">PYW08_006355</name>
</gene>
<name>A0ACC2QMY4_9NEOP</name>
<dbReference type="EMBL" id="CM056795">
    <property type="protein sequence ID" value="KAJ8720890.1"/>
    <property type="molecule type" value="Genomic_DNA"/>
</dbReference>
<sequence length="129" mass="15570">MNQRKMPIEGRVNHKAVRRLDFGKVDPAAFENFINRIKEQQEEIILKKTEEYNFDFKKEVPLRGRYEWSERRGSEWVPMEVKELTEVNDNEMTPMHAKTDNRAPPRRRRMTRDDTGIQNSHVKKRLLME</sequence>
<evidence type="ECO:0000313" key="2">
    <source>
        <dbReference type="Proteomes" id="UP001231649"/>
    </source>
</evidence>
<comment type="caution">
    <text evidence="1">The sequence shown here is derived from an EMBL/GenBank/DDBJ whole genome shotgun (WGS) entry which is preliminary data.</text>
</comment>
<accession>A0ACC2QMY4</accession>